<organism evidence="1 2">
    <name type="scientific">Methanobrevibacter gottschalkii</name>
    <dbReference type="NCBI Taxonomy" id="190974"/>
    <lineage>
        <taxon>Archaea</taxon>
        <taxon>Methanobacteriati</taxon>
        <taxon>Methanobacteriota</taxon>
        <taxon>Methanomada group</taxon>
        <taxon>Methanobacteria</taxon>
        <taxon>Methanobacteriales</taxon>
        <taxon>Methanobacteriaceae</taxon>
        <taxon>Methanobrevibacter</taxon>
    </lineage>
</organism>
<dbReference type="Proteomes" id="UP000199506">
    <property type="component" value="Unassembled WGS sequence"/>
</dbReference>
<proteinExistence type="predicted"/>
<evidence type="ECO:0000313" key="1">
    <source>
        <dbReference type="EMBL" id="SEK92818.1"/>
    </source>
</evidence>
<evidence type="ECO:0000313" key="2">
    <source>
        <dbReference type="Proteomes" id="UP000199506"/>
    </source>
</evidence>
<accession>A0A1H7L1F7</accession>
<gene>
    <name evidence="1" type="ORF">SAMN05216439_1676</name>
</gene>
<dbReference type="STRING" id="190974.SAMN05216439_1676"/>
<sequence>MIHILHQLVLVANSVIYKGDIMFDSPFSNYIVLTRNKTNESIKLDQRRVKLRENKNGLMALSYIGPLFEIMDLEDFFDDMISSEKLSMDISETGEFCVSFRGIIDGKGKNFPQNLDHKIILLQEPTCLDERVNIQETGFSKFKLKNEVSE</sequence>
<name>A0A1H7L1F7_9EURY</name>
<dbReference type="AlphaFoldDB" id="A0A1H7L1F7"/>
<protein>
    <submittedName>
        <fullName evidence="1">Uncharacterized protein</fullName>
    </submittedName>
</protein>
<dbReference type="EMBL" id="FOAK01000007">
    <property type="protein sequence ID" value="SEK92818.1"/>
    <property type="molecule type" value="Genomic_DNA"/>
</dbReference>
<reference evidence="1 2" key="1">
    <citation type="submission" date="2016-10" db="EMBL/GenBank/DDBJ databases">
        <authorList>
            <person name="de Groot N.N."/>
        </authorList>
    </citation>
    <scope>NUCLEOTIDE SEQUENCE [LARGE SCALE GENOMIC DNA]</scope>
    <source>
        <strain evidence="1 2">DSM 11978</strain>
    </source>
</reference>